<sequence>MAIQSNFKRAVPQRQPSVLASLRSTQLVDESKAILPAERLTSAELINTILDYLPVSDIFTFARTSRRMQEMVYDDTRWIQRLKSMGCWNEIEAKQRFEEAMRRKLEAQRAEEARRTGVLPIEHPTDLPPGPDDVRKTSMTLFDATIEEELLRNSSEHPARPRATTLDKGFSDMTLSPSGTWATSNPYLANPQDAVNVLAKVRSIRGMARQEYGKIYRALAPFYFDLERSRSHTDPILFRTYRDPEQQAQMLAQLKIFAKSDFAQGWHQREEKLDTMTGIFENAVLREFEQGCAEKDYDGRMKRFATVLVALNGGSACLDSFIHNHPLMLEKEKLGNPTACLRPESINQLSLEPSHDFFRGLATALNEEAKIIDRVFPPSVDVMQIFLERVADDVVAEYITSLFDEAHDVNVEVYLKAVAGIFEQAMQLAISLQPTKGARPDFCDQAIRIISRCFEQHIDLYLQEELDFFKKKTTSEVDAWEKRLSEEEQTTETFFMANVNRKAVKQDFLSSFKKVVMMPVNVLPTIGGSSAGKASNRASVVNGSSTLEPSSRSGTPGPGDRSPMPRVDAPTTELAAKAAIMNSRLEGIRSLFSIEVALNLTHLAKASLERAARFVRLGGQSGEEAREQCEQVFIHLVQILGQRHMKLGFDKAVTHLADYKPREVADHSKDGVAPLVAFLELVNVGDLIQQMVEVFYHQELLAANLTDRDEFLSLAAKEKKRFESMLDERVAAGLNKGIDVLMDEVEYLCATTQEPSDFNPPAGANGQAQVMDIGPSRTATKIVDVVSSHTNMLVGSTDKNVLDVFNQEVGMRLFTAICKHLKRQRISVDGAIKLISDMNAYNLYIVSLRNKPLVQYFAALRELSQIYLIDASEAKEIATIIADTDRYHGIFRAEEVYEYAERRADWYQIKSAVEKQIGKSQSGAGEAHALYHVVCASYAHICSMLDAGFSLGDVDGVDRGRWFANSKTSKVPQPPSMPPTYLKASRASAPCAFASNDSLLLKLHAHLGRIGPRYIGNSRLGSTDVCSSLLVSHPLVLQRPTALKACQVLAIPTTIAAPDVIPAFATLALFGSGRRPPR</sequence>
<gene>
    <name evidence="3" type="ORF">LEMA_P064240.1</name>
</gene>
<dbReference type="OMA" id="WYQVKRD"/>
<feature type="compositionally biased region" description="Polar residues" evidence="1">
    <location>
        <begin position="532"/>
        <end position="554"/>
    </location>
</feature>
<proteinExistence type="predicted"/>
<dbReference type="Proteomes" id="UP000002668">
    <property type="component" value="Genome"/>
</dbReference>
<reference evidence="4" key="1">
    <citation type="journal article" date="2011" name="Nat. Commun.">
        <title>Effector diversification within compartments of the Leptosphaeria maculans genome affected by Repeat-Induced Point mutations.</title>
        <authorList>
            <person name="Rouxel T."/>
            <person name="Grandaubert J."/>
            <person name="Hane J.K."/>
            <person name="Hoede C."/>
            <person name="van de Wouw A.P."/>
            <person name="Couloux A."/>
            <person name="Dominguez V."/>
            <person name="Anthouard V."/>
            <person name="Bally P."/>
            <person name="Bourras S."/>
            <person name="Cozijnsen A.J."/>
            <person name="Ciuffetti L.M."/>
            <person name="Degrave A."/>
            <person name="Dilmaghani A."/>
            <person name="Duret L."/>
            <person name="Fudal I."/>
            <person name="Goodwin S.B."/>
            <person name="Gout L."/>
            <person name="Glaser N."/>
            <person name="Linglin J."/>
            <person name="Kema G.H.J."/>
            <person name="Lapalu N."/>
            <person name="Lawrence C.B."/>
            <person name="May K."/>
            <person name="Meyer M."/>
            <person name="Ollivier B."/>
            <person name="Poulain J."/>
            <person name="Schoch C.L."/>
            <person name="Simon A."/>
            <person name="Spatafora J.W."/>
            <person name="Stachowiak A."/>
            <person name="Turgeon B.G."/>
            <person name="Tyler B.M."/>
            <person name="Vincent D."/>
            <person name="Weissenbach J."/>
            <person name="Amselem J."/>
            <person name="Quesneville H."/>
            <person name="Oliver R.P."/>
            <person name="Wincker P."/>
            <person name="Balesdent M.-H."/>
            <person name="Howlett B.J."/>
        </authorList>
    </citation>
    <scope>NUCLEOTIDE SEQUENCE [LARGE SCALE GENOMIC DNA]</scope>
    <source>
        <strain evidence="4">JN3 / isolate v23.1.3 / race Av1-4-5-6-7-8</strain>
    </source>
</reference>
<dbReference type="PANTHER" id="PTHR12100">
    <property type="entry name" value="SEC10"/>
    <property type="match status" value="1"/>
</dbReference>
<dbReference type="OrthoDB" id="5554140at2759"/>
<dbReference type="GO" id="GO:0006887">
    <property type="term" value="P:exocytosis"/>
    <property type="evidence" value="ECO:0007669"/>
    <property type="project" value="TreeGrafter"/>
</dbReference>
<feature type="region of interest" description="Disordered" evidence="1">
    <location>
        <begin position="528"/>
        <end position="568"/>
    </location>
</feature>
<feature type="domain" description="F-box" evidence="2">
    <location>
        <begin position="44"/>
        <end position="81"/>
    </location>
</feature>
<dbReference type="eggNOG" id="KOG3745">
    <property type="taxonomic scope" value="Eukaryota"/>
</dbReference>
<dbReference type="Pfam" id="PF07393">
    <property type="entry name" value="Sec10_HB"/>
    <property type="match status" value="1"/>
</dbReference>
<dbReference type="VEuPathDB" id="FungiDB:LEMA_P064240.1"/>
<dbReference type="InParanoid" id="E4ZG78"/>
<name>E4ZG78_LEPMJ</name>
<dbReference type="AlphaFoldDB" id="E4ZG78"/>
<dbReference type="STRING" id="985895.E4ZG78"/>
<dbReference type="SUPFAM" id="SSF81383">
    <property type="entry name" value="F-box domain"/>
    <property type="match status" value="1"/>
</dbReference>
<dbReference type="Pfam" id="PF00646">
    <property type="entry name" value="F-box"/>
    <property type="match status" value="1"/>
</dbReference>
<dbReference type="InterPro" id="IPR001810">
    <property type="entry name" value="F-box_dom"/>
</dbReference>
<dbReference type="InterPro" id="IPR036047">
    <property type="entry name" value="F-box-like_dom_sf"/>
</dbReference>
<accession>E4ZG78</accession>
<dbReference type="EMBL" id="FP929064">
    <property type="protein sequence ID" value="CBX90298.1"/>
    <property type="molecule type" value="Genomic_DNA"/>
</dbReference>
<evidence type="ECO:0000313" key="4">
    <source>
        <dbReference type="Proteomes" id="UP000002668"/>
    </source>
</evidence>
<dbReference type="GO" id="GO:0000145">
    <property type="term" value="C:exocyst"/>
    <property type="evidence" value="ECO:0007669"/>
    <property type="project" value="TreeGrafter"/>
</dbReference>
<dbReference type="HOGENOM" id="CLU_003875_0_0_1"/>
<dbReference type="PANTHER" id="PTHR12100:SF1">
    <property type="entry name" value="RECYCLIN-1"/>
    <property type="match status" value="1"/>
</dbReference>
<dbReference type="FunCoup" id="E4ZG78">
    <property type="interactions" value="38"/>
</dbReference>
<dbReference type="GO" id="GO:0006893">
    <property type="term" value="P:Golgi to plasma membrane transport"/>
    <property type="evidence" value="ECO:0007669"/>
    <property type="project" value="TreeGrafter"/>
</dbReference>
<keyword evidence="4" id="KW-1185">Reference proteome</keyword>
<evidence type="ECO:0000313" key="3">
    <source>
        <dbReference type="EMBL" id="CBX90298.1"/>
    </source>
</evidence>
<evidence type="ECO:0000259" key="2">
    <source>
        <dbReference type="PROSITE" id="PS50181"/>
    </source>
</evidence>
<dbReference type="PROSITE" id="PS50181">
    <property type="entry name" value="FBOX"/>
    <property type="match status" value="1"/>
</dbReference>
<dbReference type="InterPro" id="IPR048627">
    <property type="entry name" value="Sec10_HB"/>
</dbReference>
<organism evidence="3 4">
    <name type="scientific">Leptosphaeria maculans (strain JN3 / isolate v23.1.3 / race Av1-4-5-6-7-8)</name>
    <name type="common">Blackleg fungus</name>
    <name type="synonym">Phoma lingam</name>
    <dbReference type="NCBI Taxonomy" id="985895"/>
    <lineage>
        <taxon>Eukaryota</taxon>
        <taxon>Fungi</taxon>
        <taxon>Dikarya</taxon>
        <taxon>Ascomycota</taxon>
        <taxon>Pezizomycotina</taxon>
        <taxon>Dothideomycetes</taxon>
        <taxon>Pleosporomycetidae</taxon>
        <taxon>Pleosporales</taxon>
        <taxon>Pleosporineae</taxon>
        <taxon>Leptosphaeriaceae</taxon>
        <taxon>Plenodomus</taxon>
        <taxon>Plenodomus lingam/Leptosphaeria maculans species complex</taxon>
    </lineage>
</organism>
<protein>
    <recommendedName>
        <fullName evidence="2">F-box domain-containing protein</fullName>
    </recommendedName>
</protein>
<dbReference type="InterPro" id="IPR009976">
    <property type="entry name" value="Sec10-like"/>
</dbReference>
<evidence type="ECO:0000256" key="1">
    <source>
        <dbReference type="SAM" id="MobiDB-lite"/>
    </source>
</evidence>